<evidence type="ECO:0000313" key="1">
    <source>
        <dbReference type="EMBL" id="GAA5531149.1"/>
    </source>
</evidence>
<name>A0ABP9X6Y0_9CHLR</name>
<keyword evidence="2" id="KW-1185">Reference proteome</keyword>
<evidence type="ECO:0000313" key="2">
    <source>
        <dbReference type="Proteomes" id="UP001428290"/>
    </source>
</evidence>
<reference evidence="1 2" key="1">
    <citation type="submission" date="2024-02" db="EMBL/GenBank/DDBJ databases">
        <title>Herpetosiphon gulosus NBRC 112829.</title>
        <authorList>
            <person name="Ichikawa N."/>
            <person name="Katano-Makiyama Y."/>
            <person name="Hidaka K."/>
        </authorList>
    </citation>
    <scope>NUCLEOTIDE SEQUENCE [LARGE SCALE GENOMIC DNA]</scope>
    <source>
        <strain evidence="1 2">NBRC 112829</strain>
    </source>
</reference>
<comment type="caution">
    <text evidence="1">The sequence shown here is derived from an EMBL/GenBank/DDBJ whole genome shotgun (WGS) entry which is preliminary data.</text>
</comment>
<organism evidence="1 2">
    <name type="scientific">Herpetosiphon gulosus</name>
    <dbReference type="NCBI Taxonomy" id="1973496"/>
    <lineage>
        <taxon>Bacteria</taxon>
        <taxon>Bacillati</taxon>
        <taxon>Chloroflexota</taxon>
        <taxon>Chloroflexia</taxon>
        <taxon>Herpetosiphonales</taxon>
        <taxon>Herpetosiphonaceae</taxon>
        <taxon>Herpetosiphon</taxon>
    </lineage>
</organism>
<protein>
    <submittedName>
        <fullName evidence="1">Uncharacterized protein</fullName>
    </submittedName>
</protein>
<gene>
    <name evidence="1" type="ORF">Hgul01_04974</name>
</gene>
<sequence length="168" mass="18355">MYKVSSAKPSLNLRHYPLRVLIGLGSRSGLAGGSCGGVIYGIAAGLLSLRYESPATQEPEALVGVAAVRVDSRLGGWGRLRLALRLAVLSSLPIGNQTPPYDKWEPRWSTVRYRVVSATDRCARVLCNDPCIIDRRAEWWNRYSHAVLASNSDPCSDTSGFPIDQALR</sequence>
<dbReference type="Proteomes" id="UP001428290">
    <property type="component" value="Unassembled WGS sequence"/>
</dbReference>
<proteinExistence type="predicted"/>
<accession>A0ABP9X6Y0</accession>
<dbReference type="EMBL" id="BAABRU010000034">
    <property type="protein sequence ID" value="GAA5531149.1"/>
    <property type="molecule type" value="Genomic_DNA"/>
</dbReference>